<accession>A0A7W2EIL2</accession>
<dbReference type="RefSeq" id="WP_182218779.1">
    <property type="nucleotide sequence ID" value="NZ_JACEZS010000011.1"/>
</dbReference>
<evidence type="ECO:0008006" key="3">
    <source>
        <dbReference type="Google" id="ProtNLM"/>
    </source>
</evidence>
<proteinExistence type="predicted"/>
<dbReference type="SUPFAM" id="SSF53901">
    <property type="entry name" value="Thiolase-like"/>
    <property type="match status" value="1"/>
</dbReference>
<evidence type="ECO:0000313" key="2">
    <source>
        <dbReference type="Proteomes" id="UP000566711"/>
    </source>
</evidence>
<dbReference type="Proteomes" id="UP000566711">
    <property type="component" value="Unassembled WGS sequence"/>
</dbReference>
<dbReference type="EMBL" id="JACEZS010000011">
    <property type="protein sequence ID" value="MBA5606566.1"/>
    <property type="molecule type" value="Genomic_DNA"/>
</dbReference>
<evidence type="ECO:0000313" key="1">
    <source>
        <dbReference type="EMBL" id="MBA5606566.1"/>
    </source>
</evidence>
<reference evidence="1 2" key="1">
    <citation type="submission" date="2020-07" db="EMBL/GenBank/DDBJ databases">
        <title>Novel species isolated from subtropical streams in China.</title>
        <authorList>
            <person name="Lu H."/>
        </authorList>
    </citation>
    <scope>NUCLEOTIDE SEQUENCE [LARGE SCALE GENOMIC DNA]</scope>
    <source>
        <strain evidence="1 2">FT3S</strain>
    </source>
</reference>
<organism evidence="1 2">
    <name type="scientific">Rugamonas fusca</name>
    <dbReference type="NCBI Taxonomy" id="2758568"/>
    <lineage>
        <taxon>Bacteria</taxon>
        <taxon>Pseudomonadati</taxon>
        <taxon>Pseudomonadota</taxon>
        <taxon>Betaproteobacteria</taxon>
        <taxon>Burkholderiales</taxon>
        <taxon>Oxalobacteraceae</taxon>
        <taxon>Telluria group</taxon>
        <taxon>Rugamonas</taxon>
    </lineage>
</organism>
<comment type="caution">
    <text evidence="1">The sequence shown here is derived from an EMBL/GenBank/DDBJ whole genome shotgun (WGS) entry which is preliminary data.</text>
</comment>
<dbReference type="Gene3D" id="3.40.47.10">
    <property type="match status" value="1"/>
</dbReference>
<dbReference type="AlphaFoldDB" id="A0A7W2EIL2"/>
<gene>
    <name evidence="1" type="ORF">H3H36_14510</name>
</gene>
<dbReference type="GO" id="GO:0016746">
    <property type="term" value="F:acyltransferase activity"/>
    <property type="evidence" value="ECO:0007669"/>
    <property type="project" value="InterPro"/>
</dbReference>
<name>A0A7W2EIL2_9BURK</name>
<protein>
    <recommendedName>
        <fullName evidence="3">Beta-ketoacyl synthase N-terminal domain-containing protein</fullName>
    </recommendedName>
</protein>
<sequence length="313" mass="32828">MKAQLLHNGPYLHALGWLQHDYRVVARTLGEAWQGTDNPVVFDGAGAYALRPGPRLPDDLPPAVARGSGVARSRSAAKSTVYAAMVGKCLLQTLAASHIDGQRLGVAIAATSDTTGISLEFETVGVRDGWHRTDTMLLPSSIPSAITTQTSAVFDTHAAAIAFDDGARGMCAALEYAYLSFLHGRADAFLVIGADEICPVHAQALEALGDGRPRVSGAAGMVLTRAPLAASEHWQLAICAQAAAGEAIELPGDWDDAARLAINLPNAMNNLTAALLPLAMQQLLSGATQRALLLFNMDSAGGSRFVLGLQRRA</sequence>
<keyword evidence="2" id="KW-1185">Reference proteome</keyword>
<dbReference type="InterPro" id="IPR016039">
    <property type="entry name" value="Thiolase-like"/>
</dbReference>